<dbReference type="GeneID" id="111443977"/>
<evidence type="ECO:0000256" key="4">
    <source>
        <dbReference type="ARBA" id="ARBA00013081"/>
    </source>
</evidence>
<comment type="similarity">
    <text evidence="3 12">Belongs to the PP2C family.</text>
</comment>
<evidence type="ECO:0000313" key="15">
    <source>
        <dbReference type="Proteomes" id="UP000504609"/>
    </source>
</evidence>
<dbReference type="GO" id="GO:0005634">
    <property type="term" value="C:nucleus"/>
    <property type="evidence" value="ECO:0007669"/>
    <property type="project" value="UniProtKB-ARBA"/>
</dbReference>
<evidence type="ECO:0000256" key="11">
    <source>
        <dbReference type="ARBA" id="ARBA00048336"/>
    </source>
</evidence>
<dbReference type="Pfam" id="PF00481">
    <property type="entry name" value="PP2C"/>
    <property type="match status" value="1"/>
</dbReference>
<keyword evidence="15" id="KW-1185">Reference proteome</keyword>
<feature type="region of interest" description="Disordered" evidence="13">
    <location>
        <begin position="1"/>
        <end position="23"/>
    </location>
</feature>
<dbReference type="SUPFAM" id="SSF81606">
    <property type="entry name" value="PP2C-like"/>
    <property type="match status" value="1"/>
</dbReference>
<dbReference type="GO" id="GO:0005737">
    <property type="term" value="C:cytoplasm"/>
    <property type="evidence" value="ECO:0007669"/>
    <property type="project" value="UniProtKB-ARBA"/>
</dbReference>
<dbReference type="SMART" id="SM00332">
    <property type="entry name" value="PP2Cc"/>
    <property type="match status" value="1"/>
</dbReference>
<dbReference type="InterPro" id="IPR015655">
    <property type="entry name" value="PP2C"/>
</dbReference>
<evidence type="ECO:0000256" key="5">
    <source>
        <dbReference type="ARBA" id="ARBA00022723"/>
    </source>
</evidence>
<name>A0A6J1FGH8_CUCMO</name>
<dbReference type="CDD" id="cd00143">
    <property type="entry name" value="PP2Cc"/>
    <property type="match status" value="1"/>
</dbReference>
<evidence type="ECO:0000259" key="14">
    <source>
        <dbReference type="PROSITE" id="PS51746"/>
    </source>
</evidence>
<dbReference type="RefSeq" id="XP_022937628.1">
    <property type="nucleotide sequence ID" value="XM_023081860.1"/>
</dbReference>
<evidence type="ECO:0000256" key="12">
    <source>
        <dbReference type="RuleBase" id="RU003465"/>
    </source>
</evidence>
<evidence type="ECO:0000256" key="3">
    <source>
        <dbReference type="ARBA" id="ARBA00006702"/>
    </source>
</evidence>
<comment type="catalytic activity">
    <reaction evidence="11">
        <text>O-phospho-L-threonyl-[protein] + H2O = L-threonyl-[protein] + phosphate</text>
        <dbReference type="Rhea" id="RHEA:47004"/>
        <dbReference type="Rhea" id="RHEA-COMP:11060"/>
        <dbReference type="Rhea" id="RHEA-COMP:11605"/>
        <dbReference type="ChEBI" id="CHEBI:15377"/>
        <dbReference type="ChEBI" id="CHEBI:30013"/>
        <dbReference type="ChEBI" id="CHEBI:43474"/>
        <dbReference type="ChEBI" id="CHEBI:61977"/>
        <dbReference type="EC" id="3.1.3.16"/>
    </reaction>
</comment>
<keyword evidence="8 12" id="KW-0904">Protein phosphatase</keyword>
<dbReference type="PANTHER" id="PTHR13832">
    <property type="entry name" value="PROTEIN PHOSPHATASE 2C"/>
    <property type="match status" value="1"/>
</dbReference>
<feature type="domain" description="PPM-type phosphatase" evidence="14">
    <location>
        <begin position="83"/>
        <end position="348"/>
    </location>
</feature>
<proteinExistence type="inferred from homology"/>
<dbReference type="PROSITE" id="PS01032">
    <property type="entry name" value="PPM_1"/>
    <property type="match status" value="1"/>
</dbReference>
<comment type="cofactor">
    <cofactor evidence="1">
        <name>Mn(2+)</name>
        <dbReference type="ChEBI" id="CHEBI:29035"/>
    </cofactor>
</comment>
<dbReference type="PANTHER" id="PTHR13832:SF684">
    <property type="entry name" value="PROTEIN PHOSPHATASE 2C 27-RELATED"/>
    <property type="match status" value="1"/>
</dbReference>
<dbReference type="EC" id="3.1.3.16" evidence="4"/>
<dbReference type="InterPro" id="IPR001932">
    <property type="entry name" value="PPM-type_phosphatase-like_dom"/>
</dbReference>
<evidence type="ECO:0000313" key="16">
    <source>
        <dbReference type="RefSeq" id="XP_022937628.1"/>
    </source>
</evidence>
<reference evidence="16" key="1">
    <citation type="submission" date="2025-08" db="UniProtKB">
        <authorList>
            <consortium name="RefSeq"/>
        </authorList>
    </citation>
    <scope>IDENTIFICATION</scope>
    <source>
        <tissue evidence="16">Young leaves</tissue>
    </source>
</reference>
<comment type="cofactor">
    <cofactor evidence="2">
        <name>Mg(2+)</name>
        <dbReference type="ChEBI" id="CHEBI:18420"/>
    </cofactor>
</comment>
<keyword evidence="7" id="KW-0460">Magnesium</keyword>
<keyword evidence="9" id="KW-0464">Manganese</keyword>
<dbReference type="AlphaFoldDB" id="A0A6J1FGH8"/>
<keyword evidence="6 12" id="KW-0378">Hydrolase</keyword>
<comment type="catalytic activity">
    <reaction evidence="10">
        <text>O-phospho-L-seryl-[protein] + H2O = L-seryl-[protein] + phosphate</text>
        <dbReference type="Rhea" id="RHEA:20629"/>
        <dbReference type="Rhea" id="RHEA-COMP:9863"/>
        <dbReference type="Rhea" id="RHEA-COMP:11604"/>
        <dbReference type="ChEBI" id="CHEBI:15377"/>
        <dbReference type="ChEBI" id="CHEBI:29999"/>
        <dbReference type="ChEBI" id="CHEBI:43474"/>
        <dbReference type="ChEBI" id="CHEBI:83421"/>
        <dbReference type="EC" id="3.1.3.16"/>
    </reaction>
</comment>
<dbReference type="InterPro" id="IPR000222">
    <property type="entry name" value="PP2C_BS"/>
</dbReference>
<gene>
    <name evidence="16" type="primary">LOC111443977</name>
</gene>
<organism evidence="15 16">
    <name type="scientific">Cucurbita moschata</name>
    <name type="common">Winter crookneck squash</name>
    <name type="synonym">Cucurbita pepo var. moschata</name>
    <dbReference type="NCBI Taxonomy" id="3662"/>
    <lineage>
        <taxon>Eukaryota</taxon>
        <taxon>Viridiplantae</taxon>
        <taxon>Streptophyta</taxon>
        <taxon>Embryophyta</taxon>
        <taxon>Tracheophyta</taxon>
        <taxon>Spermatophyta</taxon>
        <taxon>Magnoliopsida</taxon>
        <taxon>eudicotyledons</taxon>
        <taxon>Gunneridae</taxon>
        <taxon>Pentapetalae</taxon>
        <taxon>rosids</taxon>
        <taxon>fabids</taxon>
        <taxon>Cucurbitales</taxon>
        <taxon>Cucurbitaceae</taxon>
        <taxon>Cucurbiteae</taxon>
        <taxon>Cucurbita</taxon>
    </lineage>
</organism>
<dbReference type="GO" id="GO:0004722">
    <property type="term" value="F:protein serine/threonine phosphatase activity"/>
    <property type="evidence" value="ECO:0007669"/>
    <property type="project" value="UniProtKB-EC"/>
</dbReference>
<dbReference type="Gene3D" id="3.60.40.10">
    <property type="entry name" value="PPM-type phosphatase domain"/>
    <property type="match status" value="1"/>
</dbReference>
<keyword evidence="5" id="KW-0479">Metal-binding</keyword>
<evidence type="ECO:0000256" key="2">
    <source>
        <dbReference type="ARBA" id="ARBA00001946"/>
    </source>
</evidence>
<dbReference type="Proteomes" id="UP000504609">
    <property type="component" value="Unplaced"/>
</dbReference>
<dbReference type="GO" id="GO:0046872">
    <property type="term" value="F:metal ion binding"/>
    <property type="evidence" value="ECO:0007669"/>
    <property type="project" value="UniProtKB-KW"/>
</dbReference>
<sequence length="381" mass="42112">MCVTDSEPVGAERAPSGSTNTKPWRMHCEFLETQMGNPDQELDLGGTSDLTRSGNSFPLESISEDAAVVDRKESPSTFVPALRSGEWSDIGKRPYMEDTHVCIQDMAKKFGCSFVNEEAVSFYGVFDGHGGKGAAQFVRDHLPRVIIEDSDFPLALEKVVTRSFMETDAAFARSCTLETSLSSGTTALTAMIFGRSLLVANAGDCRAVLSRQGCAIEMSKDHRPCCTKERMRIEALGGFIDDDYLNGLLGVTRALGDWHLEGMKEMSERGGPLSAEPELKLITLTKEEEFLIIGSDGIWDVFTSQNAIDFARRRLQEHNDVKLCCKEIVEEAIKRGATDNLTVVLVSFHLEPPEPVVFQRPRFRRSISAEGLQNLKFLLEG</sequence>
<dbReference type="InterPro" id="IPR036457">
    <property type="entry name" value="PPM-type-like_dom_sf"/>
</dbReference>
<evidence type="ECO:0000256" key="9">
    <source>
        <dbReference type="ARBA" id="ARBA00023211"/>
    </source>
</evidence>
<evidence type="ECO:0000256" key="10">
    <source>
        <dbReference type="ARBA" id="ARBA00047761"/>
    </source>
</evidence>
<dbReference type="KEGG" id="cmos:111443977"/>
<dbReference type="PROSITE" id="PS51746">
    <property type="entry name" value="PPM_2"/>
    <property type="match status" value="1"/>
</dbReference>
<protein>
    <recommendedName>
        <fullName evidence="4">protein-serine/threonine phosphatase</fullName>
        <ecNumber evidence="4">3.1.3.16</ecNumber>
    </recommendedName>
</protein>
<evidence type="ECO:0000256" key="8">
    <source>
        <dbReference type="ARBA" id="ARBA00022912"/>
    </source>
</evidence>
<accession>A0A6J1FGH8</accession>
<evidence type="ECO:0000256" key="13">
    <source>
        <dbReference type="SAM" id="MobiDB-lite"/>
    </source>
</evidence>
<dbReference type="FunFam" id="3.60.40.10:FF:000004">
    <property type="entry name" value="Probable protein phosphatase 2C 22"/>
    <property type="match status" value="1"/>
</dbReference>
<evidence type="ECO:0000256" key="7">
    <source>
        <dbReference type="ARBA" id="ARBA00022842"/>
    </source>
</evidence>
<evidence type="ECO:0000256" key="1">
    <source>
        <dbReference type="ARBA" id="ARBA00001936"/>
    </source>
</evidence>
<evidence type="ECO:0000256" key="6">
    <source>
        <dbReference type="ARBA" id="ARBA00022801"/>
    </source>
</evidence>